<evidence type="ECO:0000256" key="11">
    <source>
        <dbReference type="SAM" id="Coils"/>
    </source>
</evidence>
<evidence type="ECO:0000256" key="3">
    <source>
        <dbReference type="ARBA" id="ARBA00022553"/>
    </source>
</evidence>
<dbReference type="EC" id="2.7.13.3" evidence="2"/>
<dbReference type="Gene3D" id="3.30.450.20">
    <property type="entry name" value="PAS domain"/>
    <property type="match status" value="2"/>
</dbReference>
<evidence type="ECO:0000256" key="1">
    <source>
        <dbReference type="ARBA" id="ARBA00000085"/>
    </source>
</evidence>
<dbReference type="OrthoDB" id="9809348at2"/>
<evidence type="ECO:0000256" key="8">
    <source>
        <dbReference type="ARBA" id="ARBA00023012"/>
    </source>
</evidence>
<dbReference type="CDD" id="cd16922">
    <property type="entry name" value="HATPase_EvgS-ArcB-TorS-like"/>
    <property type="match status" value="1"/>
</dbReference>
<dbReference type="SMART" id="SM00448">
    <property type="entry name" value="REC"/>
    <property type="match status" value="1"/>
</dbReference>
<evidence type="ECO:0000259" key="14">
    <source>
        <dbReference type="PROSITE" id="PS50110"/>
    </source>
</evidence>
<dbReference type="GO" id="GO:0000155">
    <property type="term" value="F:phosphorelay sensor kinase activity"/>
    <property type="evidence" value="ECO:0007669"/>
    <property type="project" value="InterPro"/>
</dbReference>
<dbReference type="GO" id="GO:0005524">
    <property type="term" value="F:ATP binding"/>
    <property type="evidence" value="ECO:0007669"/>
    <property type="project" value="UniProtKB-KW"/>
</dbReference>
<proteinExistence type="predicted"/>
<dbReference type="PRINTS" id="PR00344">
    <property type="entry name" value="BCTRLSENSOR"/>
</dbReference>
<dbReference type="InterPro" id="IPR001789">
    <property type="entry name" value="Sig_transdc_resp-reg_receiver"/>
</dbReference>
<dbReference type="RefSeq" id="WP_145075002.1">
    <property type="nucleotide sequence ID" value="NZ_CP036298.1"/>
</dbReference>
<dbReference type="InterPro" id="IPR001610">
    <property type="entry name" value="PAC"/>
</dbReference>
<keyword evidence="5" id="KW-0547">Nucleotide-binding</keyword>
<evidence type="ECO:0000313" key="19">
    <source>
        <dbReference type="Proteomes" id="UP000318017"/>
    </source>
</evidence>
<dbReference type="InterPro" id="IPR035965">
    <property type="entry name" value="PAS-like_dom_sf"/>
</dbReference>
<dbReference type="Gene3D" id="1.20.120.160">
    <property type="entry name" value="HPT domain"/>
    <property type="match status" value="1"/>
</dbReference>
<sequence length="1122" mass="123586">MPSRILRLIPRRQRVWGGLGLIGVAHLPLAAFGSQNPIAYILPIVVTSLCTMASHKHVKMIVLWAITLSVLSMWNAPDGNSTEHRLQLLGLACSHLIIGAAHVLILRSPWGPARTELRLANRLKRQSRHLQEVLQNQETTKRDVEQRAVLQFESDRRTLLEHLPVHVVQKDCEGRFTFVSQSFCRLVGREYADVVGKDDFDLFPSAGASKYVADDQIVMDSGEVFNGVEETQLPDGSHSYMQVRKAAMRDDDGKVIGVQGVFWDITEEYISRKELQRIESRAHALINATLDAVLIVDSEGRALDANPASETILGFARGDVATRPTIGSIMHFNVMENGQRASDAENRNSKFERKASIDTILKSATGRRIEARLRRSDGTWFDAEISAHPLTVDDSQGWAIFIRDITRRKKAEQELRSAKEAAEEANATKSEFVANVSHELRTPLTGIVGLHELLARSPLNERQHNYLRLAKVSASNLLTLIDDLLDFSKIEAGHIEIVSAPFCLATTLEEATHSLAARAQLKGLELMIDLDGEVPPVLLGDAHRIKQVLINLVGNAIKFTERGDVRVRLTPARGPSSEQRTPSASRASGSSGERKRAPQPAVAAGIPAEECIHLRIEVLDSGIGVDAEQRQSIFEAFHQADSSTTRRYGGTGLGLAICKDLVLKMQGTIGVTNAYDMEGNPASGSCFFFELPFVVGAEQELPNVKAVAPKSHKEKIVMAMDSGPWQILLRREIERLGYDTVQIPVARLGDRKQSEFFAAGNNSIVIVDFRELERLRLDSAPVVERWILLNLLAHEQPQHLPTWLKHADVVWLCRPVRRSELLSALTSHSPNKPSPSPPVPVSESLPTRGAHVLLVEDSTINQVILKDMLVGLGHLVTTASNGREAVTLCNQQAFELVLMDIQMPDIDGMEATRQIRQTELATGKHQLICALTAHATRQDRELCTAAGMDLFLVKPISLDCLKVVVEQVQGGPHAAEALQFQLGSPLEENATPLENTPDRLDSPTPEQALQDAPDRAALLVMLHDNEGLMNDVLRLLGRELPKLARSFQAALKAEDSKQARRAVHTFKSNVRQVGLKKLGAYAEQLECMARDSSLEELSPHAPALQDLAGAVADWADGLLDPS</sequence>
<evidence type="ECO:0000256" key="10">
    <source>
        <dbReference type="PROSITE-ProRule" id="PRU00169"/>
    </source>
</evidence>
<dbReference type="PROSITE" id="PS50110">
    <property type="entry name" value="RESPONSE_REGULATORY"/>
    <property type="match status" value="1"/>
</dbReference>
<dbReference type="InterPro" id="IPR000700">
    <property type="entry name" value="PAS-assoc_C"/>
</dbReference>
<dbReference type="SUPFAM" id="SSF52172">
    <property type="entry name" value="CheY-like"/>
    <property type="match status" value="1"/>
</dbReference>
<dbReference type="Gene3D" id="3.30.565.10">
    <property type="entry name" value="Histidine kinase-like ATPase, C-terminal domain"/>
    <property type="match status" value="1"/>
</dbReference>
<evidence type="ECO:0000256" key="9">
    <source>
        <dbReference type="PROSITE-ProRule" id="PRU00110"/>
    </source>
</evidence>
<feature type="coiled-coil region" evidence="11">
    <location>
        <begin position="120"/>
        <end position="147"/>
    </location>
</feature>
<keyword evidence="8" id="KW-0902">Two-component regulatory system</keyword>
<dbReference type="EMBL" id="CP036298">
    <property type="protein sequence ID" value="QDV22839.1"/>
    <property type="molecule type" value="Genomic_DNA"/>
</dbReference>
<dbReference type="PANTHER" id="PTHR45339">
    <property type="entry name" value="HYBRID SIGNAL TRANSDUCTION HISTIDINE KINASE J"/>
    <property type="match status" value="1"/>
</dbReference>
<dbReference type="Pfam" id="PF00072">
    <property type="entry name" value="Response_reg"/>
    <property type="match status" value="1"/>
</dbReference>
<dbReference type="InterPro" id="IPR011006">
    <property type="entry name" value="CheY-like_superfamily"/>
</dbReference>
<dbReference type="GO" id="GO:0005886">
    <property type="term" value="C:plasma membrane"/>
    <property type="evidence" value="ECO:0007669"/>
    <property type="project" value="UniProtKB-SubCell"/>
</dbReference>
<evidence type="ECO:0000256" key="4">
    <source>
        <dbReference type="ARBA" id="ARBA00022679"/>
    </source>
</evidence>
<evidence type="ECO:0000259" key="16">
    <source>
        <dbReference type="PROSITE" id="PS50113"/>
    </source>
</evidence>
<evidence type="ECO:0000256" key="5">
    <source>
        <dbReference type="ARBA" id="ARBA00022741"/>
    </source>
</evidence>
<dbReference type="SUPFAM" id="SSF47384">
    <property type="entry name" value="Homodimeric domain of signal transducing histidine kinase"/>
    <property type="match status" value="1"/>
</dbReference>
<dbReference type="SMART" id="SM00091">
    <property type="entry name" value="PAS"/>
    <property type="match status" value="2"/>
</dbReference>
<evidence type="ECO:0000259" key="15">
    <source>
        <dbReference type="PROSITE" id="PS50112"/>
    </source>
</evidence>
<keyword evidence="19" id="KW-1185">Reference proteome</keyword>
<feature type="modified residue" description="4-aspartylphosphate" evidence="10">
    <location>
        <position position="900"/>
    </location>
</feature>
<evidence type="ECO:0000313" key="18">
    <source>
        <dbReference type="EMBL" id="QDV22839.1"/>
    </source>
</evidence>
<dbReference type="InterPro" id="IPR003594">
    <property type="entry name" value="HATPase_dom"/>
</dbReference>
<dbReference type="NCBIfam" id="TIGR00229">
    <property type="entry name" value="sensory_box"/>
    <property type="match status" value="2"/>
</dbReference>
<feature type="domain" description="PAC" evidence="16">
    <location>
        <begin position="367"/>
        <end position="417"/>
    </location>
</feature>
<dbReference type="InterPro" id="IPR005467">
    <property type="entry name" value="His_kinase_dom"/>
</dbReference>
<dbReference type="SUPFAM" id="SSF55874">
    <property type="entry name" value="ATPase domain of HSP90 chaperone/DNA topoisomerase II/histidine kinase"/>
    <property type="match status" value="1"/>
</dbReference>
<evidence type="ECO:0000256" key="7">
    <source>
        <dbReference type="ARBA" id="ARBA00022840"/>
    </source>
</evidence>
<evidence type="ECO:0000256" key="6">
    <source>
        <dbReference type="ARBA" id="ARBA00022777"/>
    </source>
</evidence>
<dbReference type="SUPFAM" id="SSF47226">
    <property type="entry name" value="Histidine-containing phosphotransfer domain, HPT domain"/>
    <property type="match status" value="1"/>
</dbReference>
<dbReference type="FunFam" id="1.10.287.130:FF:000002">
    <property type="entry name" value="Two-component osmosensing histidine kinase"/>
    <property type="match status" value="1"/>
</dbReference>
<feature type="domain" description="PAS" evidence="15">
    <location>
        <begin position="152"/>
        <end position="203"/>
    </location>
</feature>
<protein>
    <recommendedName>
        <fullName evidence="2">histidine kinase</fullName>
        <ecNumber evidence="2">2.7.13.3</ecNumber>
    </recommendedName>
</protein>
<dbReference type="InterPro" id="IPR013656">
    <property type="entry name" value="PAS_4"/>
</dbReference>
<feature type="modified residue" description="Phosphohistidine" evidence="9">
    <location>
        <position position="1064"/>
    </location>
</feature>
<dbReference type="PANTHER" id="PTHR45339:SF5">
    <property type="entry name" value="HISTIDINE KINASE"/>
    <property type="match status" value="1"/>
</dbReference>
<feature type="domain" description="PAS" evidence="15">
    <location>
        <begin position="278"/>
        <end position="331"/>
    </location>
</feature>
<dbReference type="Proteomes" id="UP000318017">
    <property type="component" value="Chromosome"/>
</dbReference>
<keyword evidence="6 18" id="KW-0418">Kinase</keyword>
<dbReference type="PROSITE" id="PS50112">
    <property type="entry name" value="PAS"/>
    <property type="match status" value="2"/>
</dbReference>
<dbReference type="InterPro" id="IPR003661">
    <property type="entry name" value="HisK_dim/P_dom"/>
</dbReference>
<gene>
    <name evidence="18" type="primary">barA_2</name>
    <name evidence="18" type="ORF">Q31a_11310</name>
</gene>
<dbReference type="InterPro" id="IPR000014">
    <property type="entry name" value="PAS"/>
</dbReference>
<dbReference type="InterPro" id="IPR008207">
    <property type="entry name" value="Sig_transdc_His_kin_Hpt_dom"/>
</dbReference>
<feature type="region of interest" description="Disordered" evidence="12">
    <location>
        <begin position="988"/>
        <end position="1008"/>
    </location>
</feature>
<dbReference type="CDD" id="cd00088">
    <property type="entry name" value="HPT"/>
    <property type="match status" value="1"/>
</dbReference>
<feature type="domain" description="HPt" evidence="17">
    <location>
        <begin position="1025"/>
        <end position="1122"/>
    </location>
</feature>
<evidence type="ECO:0000256" key="12">
    <source>
        <dbReference type="SAM" id="MobiDB-lite"/>
    </source>
</evidence>
<organism evidence="18 19">
    <name type="scientific">Aureliella helgolandensis</name>
    <dbReference type="NCBI Taxonomy" id="2527968"/>
    <lineage>
        <taxon>Bacteria</taxon>
        <taxon>Pseudomonadati</taxon>
        <taxon>Planctomycetota</taxon>
        <taxon>Planctomycetia</taxon>
        <taxon>Pirellulales</taxon>
        <taxon>Pirellulaceae</taxon>
        <taxon>Aureliella</taxon>
    </lineage>
</organism>
<evidence type="ECO:0000256" key="2">
    <source>
        <dbReference type="ARBA" id="ARBA00012438"/>
    </source>
</evidence>
<dbReference type="Pfam" id="PF13426">
    <property type="entry name" value="PAS_9"/>
    <property type="match status" value="1"/>
</dbReference>
<dbReference type="Pfam" id="PF00512">
    <property type="entry name" value="HisKA"/>
    <property type="match status" value="1"/>
</dbReference>
<evidence type="ECO:0000259" key="13">
    <source>
        <dbReference type="PROSITE" id="PS50109"/>
    </source>
</evidence>
<reference evidence="18 19" key="1">
    <citation type="submission" date="2019-02" db="EMBL/GenBank/DDBJ databases">
        <title>Deep-cultivation of Planctomycetes and their phenomic and genomic characterization uncovers novel biology.</title>
        <authorList>
            <person name="Wiegand S."/>
            <person name="Jogler M."/>
            <person name="Boedeker C."/>
            <person name="Pinto D."/>
            <person name="Vollmers J."/>
            <person name="Rivas-Marin E."/>
            <person name="Kohn T."/>
            <person name="Peeters S.H."/>
            <person name="Heuer A."/>
            <person name="Rast P."/>
            <person name="Oberbeckmann S."/>
            <person name="Bunk B."/>
            <person name="Jeske O."/>
            <person name="Meyerdierks A."/>
            <person name="Storesund J.E."/>
            <person name="Kallscheuer N."/>
            <person name="Luecker S."/>
            <person name="Lage O.M."/>
            <person name="Pohl T."/>
            <person name="Merkel B.J."/>
            <person name="Hornburger P."/>
            <person name="Mueller R.-W."/>
            <person name="Bruemmer F."/>
            <person name="Labrenz M."/>
            <person name="Spormann A.M."/>
            <person name="Op den Camp H."/>
            <person name="Overmann J."/>
            <person name="Amann R."/>
            <person name="Jetten M.S.M."/>
            <person name="Mascher T."/>
            <person name="Medema M.H."/>
            <person name="Devos D.P."/>
            <person name="Kaster A.-K."/>
            <person name="Ovreas L."/>
            <person name="Rohde M."/>
            <person name="Galperin M.Y."/>
            <person name="Jogler C."/>
        </authorList>
    </citation>
    <scope>NUCLEOTIDE SEQUENCE [LARGE SCALE GENOMIC DNA]</scope>
    <source>
        <strain evidence="18 19">Q31a</strain>
    </source>
</reference>
<dbReference type="InterPro" id="IPR036097">
    <property type="entry name" value="HisK_dim/P_sf"/>
</dbReference>
<dbReference type="InterPro" id="IPR036890">
    <property type="entry name" value="HATPase_C_sf"/>
</dbReference>
<feature type="domain" description="Response regulatory" evidence="14">
    <location>
        <begin position="851"/>
        <end position="969"/>
    </location>
</feature>
<keyword evidence="11" id="KW-0175">Coiled coil</keyword>
<dbReference type="Gene3D" id="1.10.287.130">
    <property type="match status" value="1"/>
</dbReference>
<dbReference type="CDD" id="cd00130">
    <property type="entry name" value="PAS"/>
    <property type="match status" value="2"/>
</dbReference>
<dbReference type="Pfam" id="PF01627">
    <property type="entry name" value="Hpt"/>
    <property type="match status" value="1"/>
</dbReference>
<dbReference type="InterPro" id="IPR004358">
    <property type="entry name" value="Sig_transdc_His_kin-like_C"/>
</dbReference>
<feature type="coiled-coil region" evidence="11">
    <location>
        <begin position="408"/>
        <end position="435"/>
    </location>
</feature>
<dbReference type="SUPFAM" id="SSF55785">
    <property type="entry name" value="PYP-like sensor domain (PAS domain)"/>
    <property type="match status" value="2"/>
</dbReference>
<dbReference type="PROSITE" id="PS50109">
    <property type="entry name" value="HIS_KIN"/>
    <property type="match status" value="1"/>
</dbReference>
<feature type="domain" description="Histidine kinase" evidence="13">
    <location>
        <begin position="435"/>
        <end position="695"/>
    </location>
</feature>
<dbReference type="PROSITE" id="PS50113">
    <property type="entry name" value="PAC"/>
    <property type="match status" value="2"/>
</dbReference>
<keyword evidence="4 18" id="KW-0808">Transferase</keyword>
<feature type="domain" description="PAC" evidence="16">
    <location>
        <begin position="222"/>
        <end position="277"/>
    </location>
</feature>
<dbReference type="PROSITE" id="PS50894">
    <property type="entry name" value="HPT"/>
    <property type="match status" value="1"/>
</dbReference>
<dbReference type="KEGG" id="ahel:Q31a_11310"/>
<dbReference type="Pfam" id="PF02518">
    <property type="entry name" value="HATPase_c"/>
    <property type="match status" value="1"/>
</dbReference>
<feature type="region of interest" description="Disordered" evidence="12">
    <location>
        <begin position="568"/>
        <end position="602"/>
    </location>
</feature>
<dbReference type="CDD" id="cd00082">
    <property type="entry name" value="HisKA"/>
    <property type="match status" value="1"/>
</dbReference>
<dbReference type="InterPro" id="IPR036641">
    <property type="entry name" value="HPT_dom_sf"/>
</dbReference>
<name>A0A518G2S0_9BACT</name>
<dbReference type="CDD" id="cd17546">
    <property type="entry name" value="REC_hyHK_CKI1_RcsC-like"/>
    <property type="match status" value="1"/>
</dbReference>
<feature type="region of interest" description="Disordered" evidence="12">
    <location>
        <begin position="825"/>
        <end position="844"/>
    </location>
</feature>
<comment type="catalytic activity">
    <reaction evidence="1">
        <text>ATP + protein L-histidine = ADP + protein N-phospho-L-histidine.</text>
        <dbReference type="EC" id="2.7.13.3"/>
    </reaction>
</comment>
<keyword evidence="3 10" id="KW-0597">Phosphoprotein</keyword>
<dbReference type="Pfam" id="PF08448">
    <property type="entry name" value="PAS_4"/>
    <property type="match status" value="1"/>
</dbReference>
<accession>A0A518G2S0</accession>
<dbReference type="SMART" id="SM00086">
    <property type="entry name" value="PAC"/>
    <property type="match status" value="2"/>
</dbReference>
<dbReference type="Gene3D" id="3.40.50.2300">
    <property type="match status" value="1"/>
</dbReference>
<dbReference type="AlphaFoldDB" id="A0A518G2S0"/>
<keyword evidence="7" id="KW-0067">ATP-binding</keyword>
<evidence type="ECO:0000259" key="17">
    <source>
        <dbReference type="PROSITE" id="PS50894"/>
    </source>
</evidence>
<dbReference type="SMART" id="SM00387">
    <property type="entry name" value="HATPase_c"/>
    <property type="match status" value="1"/>
</dbReference>
<dbReference type="SMART" id="SM00388">
    <property type="entry name" value="HisKA"/>
    <property type="match status" value="1"/>
</dbReference>